<dbReference type="EMBL" id="RCZH01000006">
    <property type="protein sequence ID" value="TPG40866.1"/>
    <property type="molecule type" value="Genomic_DNA"/>
</dbReference>
<dbReference type="Proteomes" id="UP000319700">
    <property type="component" value="Unassembled WGS sequence"/>
</dbReference>
<feature type="transmembrane region" description="Helical" evidence="1">
    <location>
        <begin position="96"/>
        <end position="119"/>
    </location>
</feature>
<accession>A0A502EWQ3</accession>
<feature type="transmembrane region" description="Helical" evidence="1">
    <location>
        <begin position="15"/>
        <end position="39"/>
    </location>
</feature>
<evidence type="ECO:0000313" key="3">
    <source>
        <dbReference type="Proteomes" id="UP000319700"/>
    </source>
</evidence>
<keyword evidence="1" id="KW-0812">Transmembrane</keyword>
<feature type="transmembrane region" description="Helical" evidence="1">
    <location>
        <begin position="51"/>
        <end position="73"/>
    </location>
</feature>
<protein>
    <submittedName>
        <fullName evidence="2">Uncharacterized protein</fullName>
    </submittedName>
</protein>
<organism evidence="2 3">
    <name type="scientific">Flavobacterium pectinovorum</name>
    <dbReference type="NCBI Taxonomy" id="29533"/>
    <lineage>
        <taxon>Bacteria</taxon>
        <taxon>Pseudomonadati</taxon>
        <taxon>Bacteroidota</taxon>
        <taxon>Flavobacteriia</taxon>
        <taxon>Flavobacteriales</taxon>
        <taxon>Flavobacteriaceae</taxon>
        <taxon>Flavobacterium</taxon>
    </lineage>
</organism>
<comment type="caution">
    <text evidence="2">The sequence shown here is derived from an EMBL/GenBank/DDBJ whole genome shotgun (WGS) entry which is preliminary data.</text>
</comment>
<evidence type="ECO:0000256" key="1">
    <source>
        <dbReference type="SAM" id="Phobius"/>
    </source>
</evidence>
<keyword evidence="3" id="KW-1185">Reference proteome</keyword>
<proteinExistence type="predicted"/>
<sequence>MFASIKREGEKDENLASIFFSVLLSTNSLMIFFLLKYIFPKGYFSLFPYNIILKLMIGSVFLVWYFICNHYLLKRKNYKRIISFYENIYKEHNKKIAWIGVLYSLATFLVFYMTAIYLANETYF</sequence>
<reference evidence="2 3" key="1">
    <citation type="journal article" date="2019" name="Environ. Microbiol.">
        <title>Species interactions and distinct microbial communities in high Arctic permafrost affected cryosols are associated with the CH4 and CO2 gas fluxes.</title>
        <authorList>
            <person name="Altshuler I."/>
            <person name="Hamel J."/>
            <person name="Turney S."/>
            <person name="Magnuson E."/>
            <person name="Levesque R."/>
            <person name="Greer C."/>
            <person name="Whyte L.G."/>
        </authorList>
    </citation>
    <scope>NUCLEOTIDE SEQUENCE [LARGE SCALE GENOMIC DNA]</scope>
    <source>
        <strain evidence="2 3">42</strain>
    </source>
</reference>
<keyword evidence="1" id="KW-0472">Membrane</keyword>
<keyword evidence="1" id="KW-1133">Transmembrane helix</keyword>
<evidence type="ECO:0000313" key="2">
    <source>
        <dbReference type="EMBL" id="TPG40866.1"/>
    </source>
</evidence>
<name>A0A502EWQ3_9FLAO</name>
<gene>
    <name evidence="2" type="ORF">EAH81_11025</name>
</gene>
<dbReference type="AlphaFoldDB" id="A0A502EWQ3"/>